<feature type="transmembrane region" description="Helical" evidence="1">
    <location>
        <begin position="175"/>
        <end position="191"/>
    </location>
</feature>
<feature type="transmembrane region" description="Helical" evidence="1">
    <location>
        <begin position="220"/>
        <end position="240"/>
    </location>
</feature>
<dbReference type="Proteomes" id="UP001611548">
    <property type="component" value="Unassembled WGS sequence"/>
</dbReference>
<evidence type="ECO:0000256" key="1">
    <source>
        <dbReference type="SAM" id="Phobius"/>
    </source>
</evidence>
<keyword evidence="1" id="KW-0472">Membrane</keyword>
<dbReference type="EMBL" id="JBIRWE010000003">
    <property type="protein sequence ID" value="MFI1964430.1"/>
    <property type="molecule type" value="Genomic_DNA"/>
</dbReference>
<gene>
    <name evidence="2" type="ORF">ACH429_09940</name>
</gene>
<comment type="caution">
    <text evidence="2">The sequence shown here is derived from an EMBL/GenBank/DDBJ whole genome shotgun (WGS) entry which is preliminary data.</text>
</comment>
<feature type="transmembrane region" description="Helical" evidence="1">
    <location>
        <begin position="64"/>
        <end position="85"/>
    </location>
</feature>
<keyword evidence="1" id="KW-1133">Transmembrane helix</keyword>
<sequence length="395" mass="42960">MLLALWAAVLLPQLCNRRTVVAGLPFLMLTLYSSCAWAVAAYGDHWYAPYPDMDVVTAVTNRDVRAVIAAYALMEVLFGAARIHLATVAAARQARAGLMGGLNRPAVRACSLILLLGVGLVDWLKVMRIGLGAVLEGSRREYARELLLGLDHNVQVLVIVATIAVIASLRTLRPRWPLVGAVAFCWTPYLLSGSRKEILLVLVAIALLLFPELAGRQVAAICAGVAVLFVAPALTTGDILDSLHEFVLPQHMHFALEMRMLSPDFAGDFFERVQYLLPGPLRLSQPPNLAEAFYNTGVGPEIGVGGNVFAEAATVSGPLPFVLKLALMVNSVLLLALAAGRRMPLVTIMAVAYLMIMGRSDLWIAVFFIVYCGLALQLIAWFNKEKRCRTQPSTW</sequence>
<proteinExistence type="predicted"/>
<evidence type="ECO:0000313" key="3">
    <source>
        <dbReference type="Proteomes" id="UP001611548"/>
    </source>
</evidence>
<organism evidence="2 3">
    <name type="scientific">Streptomyces pathocidini</name>
    <dbReference type="NCBI Taxonomy" id="1650571"/>
    <lineage>
        <taxon>Bacteria</taxon>
        <taxon>Bacillati</taxon>
        <taxon>Actinomycetota</taxon>
        <taxon>Actinomycetes</taxon>
        <taxon>Kitasatosporales</taxon>
        <taxon>Streptomycetaceae</taxon>
        <taxon>Streptomyces</taxon>
    </lineage>
</organism>
<feature type="transmembrane region" description="Helical" evidence="1">
    <location>
        <begin position="198"/>
        <end position="214"/>
    </location>
</feature>
<reference evidence="2 3" key="1">
    <citation type="submission" date="2024-10" db="EMBL/GenBank/DDBJ databases">
        <title>The Natural Products Discovery Center: Release of the First 8490 Sequenced Strains for Exploring Actinobacteria Biosynthetic Diversity.</title>
        <authorList>
            <person name="Kalkreuter E."/>
            <person name="Kautsar S.A."/>
            <person name="Yang D."/>
            <person name="Bader C.D."/>
            <person name="Teijaro C.N."/>
            <person name="Fluegel L."/>
            <person name="Davis C.M."/>
            <person name="Simpson J.R."/>
            <person name="Lauterbach L."/>
            <person name="Steele A.D."/>
            <person name="Gui C."/>
            <person name="Meng S."/>
            <person name="Li G."/>
            <person name="Viehrig K."/>
            <person name="Ye F."/>
            <person name="Su P."/>
            <person name="Kiefer A.F."/>
            <person name="Nichols A."/>
            <person name="Cepeda A.J."/>
            <person name="Yan W."/>
            <person name="Fan B."/>
            <person name="Jiang Y."/>
            <person name="Adhikari A."/>
            <person name="Zheng C.-J."/>
            <person name="Schuster L."/>
            <person name="Cowan T.M."/>
            <person name="Smanski M.J."/>
            <person name="Chevrette M.G."/>
            <person name="De Carvalho L.P.S."/>
            <person name="Shen B."/>
        </authorList>
    </citation>
    <scope>NUCLEOTIDE SEQUENCE [LARGE SCALE GENOMIC DNA]</scope>
    <source>
        <strain evidence="2 3">NPDC020327</strain>
    </source>
</reference>
<evidence type="ECO:0000313" key="2">
    <source>
        <dbReference type="EMBL" id="MFI1964430.1"/>
    </source>
</evidence>
<feature type="transmembrane region" description="Helical" evidence="1">
    <location>
        <begin position="27"/>
        <end position="43"/>
    </location>
</feature>
<feature type="transmembrane region" description="Helical" evidence="1">
    <location>
        <begin position="146"/>
        <end position="169"/>
    </location>
</feature>
<keyword evidence="1" id="KW-0812">Transmembrane</keyword>
<feature type="transmembrane region" description="Helical" evidence="1">
    <location>
        <begin position="105"/>
        <end position="125"/>
    </location>
</feature>
<accession>A0ABW7UP59</accession>
<feature type="transmembrane region" description="Helical" evidence="1">
    <location>
        <begin position="362"/>
        <end position="382"/>
    </location>
</feature>
<keyword evidence="3" id="KW-1185">Reference proteome</keyword>
<protein>
    <submittedName>
        <fullName evidence="2">Uncharacterized protein</fullName>
    </submittedName>
</protein>
<dbReference type="RefSeq" id="WP_398718221.1">
    <property type="nucleotide sequence ID" value="NZ_JBIRWE010000003.1"/>
</dbReference>
<name>A0ABW7UP59_9ACTN</name>